<dbReference type="Pfam" id="PF02518">
    <property type="entry name" value="HATPase_c"/>
    <property type="match status" value="1"/>
</dbReference>
<evidence type="ECO:0000256" key="6">
    <source>
        <dbReference type="ARBA" id="ARBA00022692"/>
    </source>
</evidence>
<dbReference type="Pfam" id="PF00072">
    <property type="entry name" value="Response_reg"/>
    <property type="match status" value="1"/>
</dbReference>
<dbReference type="InterPro" id="IPR035965">
    <property type="entry name" value="PAS-like_dom_sf"/>
</dbReference>
<dbReference type="SUPFAM" id="SSF55874">
    <property type="entry name" value="ATPase domain of HSP90 chaperone/DNA topoisomerase II/histidine kinase"/>
    <property type="match status" value="1"/>
</dbReference>
<dbReference type="PANTHER" id="PTHR43065:SF42">
    <property type="entry name" value="TWO-COMPONENT SENSOR PPRA"/>
    <property type="match status" value="1"/>
</dbReference>
<dbReference type="CDD" id="cd00082">
    <property type="entry name" value="HisKA"/>
    <property type="match status" value="1"/>
</dbReference>
<dbReference type="PRINTS" id="PR00344">
    <property type="entry name" value="BCTRLSENSOR"/>
</dbReference>
<dbReference type="InterPro" id="IPR005467">
    <property type="entry name" value="His_kinase_dom"/>
</dbReference>
<name>A0ABX0YFF7_9PSED</name>
<keyword evidence="8" id="KW-0418">Kinase</keyword>
<dbReference type="SMART" id="SM00448">
    <property type="entry name" value="REC"/>
    <property type="match status" value="1"/>
</dbReference>
<dbReference type="SUPFAM" id="SSF47384">
    <property type="entry name" value="Homodimeric domain of signal transducing histidine kinase"/>
    <property type="match status" value="1"/>
</dbReference>
<dbReference type="EC" id="2.7.13.3" evidence="3"/>
<keyword evidence="12 14" id="KW-0472">Membrane</keyword>
<evidence type="ECO:0000256" key="4">
    <source>
        <dbReference type="ARBA" id="ARBA00022553"/>
    </source>
</evidence>
<dbReference type="InterPro" id="IPR025201">
    <property type="entry name" value="KdpD_TM"/>
</dbReference>
<dbReference type="InterPro" id="IPR036890">
    <property type="entry name" value="HATPase_C_sf"/>
</dbReference>
<dbReference type="InterPro" id="IPR011006">
    <property type="entry name" value="CheY-like_superfamily"/>
</dbReference>
<keyword evidence="4 13" id="KW-0597">Phosphoprotein</keyword>
<dbReference type="InterPro" id="IPR036097">
    <property type="entry name" value="HisK_dim/P_sf"/>
</dbReference>
<evidence type="ECO:0000259" key="16">
    <source>
        <dbReference type="PROSITE" id="PS50110"/>
    </source>
</evidence>
<organism evidence="17 18">
    <name type="scientific">Pseudomonas quercus</name>
    <dbReference type="NCBI Taxonomy" id="2722792"/>
    <lineage>
        <taxon>Bacteria</taxon>
        <taxon>Pseudomonadati</taxon>
        <taxon>Pseudomonadota</taxon>
        <taxon>Gammaproteobacteria</taxon>
        <taxon>Pseudomonadales</taxon>
        <taxon>Pseudomonadaceae</taxon>
        <taxon>Pseudomonas</taxon>
    </lineage>
</organism>
<dbReference type="Gene3D" id="1.20.120.620">
    <property type="entry name" value="Backbone structure of the membrane domain of e. Coli histidine kinase receptor kdpd"/>
    <property type="match status" value="1"/>
</dbReference>
<evidence type="ECO:0000256" key="13">
    <source>
        <dbReference type="PROSITE-ProRule" id="PRU00169"/>
    </source>
</evidence>
<keyword evidence="9" id="KW-0067">ATP-binding</keyword>
<dbReference type="SUPFAM" id="SSF52172">
    <property type="entry name" value="CheY-like"/>
    <property type="match status" value="1"/>
</dbReference>
<keyword evidence="7" id="KW-0547">Nucleotide-binding</keyword>
<keyword evidence="18" id="KW-1185">Reference proteome</keyword>
<dbReference type="Pfam" id="PF13493">
    <property type="entry name" value="DUF4118"/>
    <property type="match status" value="1"/>
</dbReference>
<feature type="modified residue" description="4-aspartylphosphate" evidence="13">
    <location>
        <position position="570"/>
    </location>
</feature>
<protein>
    <recommendedName>
        <fullName evidence="3">histidine kinase</fullName>
        <ecNumber evidence="3">2.7.13.3</ecNumber>
    </recommendedName>
</protein>
<dbReference type="SMART" id="SM00091">
    <property type="entry name" value="PAS"/>
    <property type="match status" value="1"/>
</dbReference>
<keyword evidence="10 14" id="KW-1133">Transmembrane helix</keyword>
<feature type="transmembrane region" description="Helical" evidence="14">
    <location>
        <begin position="20"/>
        <end position="39"/>
    </location>
</feature>
<dbReference type="PROSITE" id="PS50110">
    <property type="entry name" value="RESPONSE_REGULATORY"/>
    <property type="match status" value="1"/>
</dbReference>
<dbReference type="InterPro" id="IPR001789">
    <property type="entry name" value="Sig_transdc_resp-reg_receiver"/>
</dbReference>
<evidence type="ECO:0000256" key="7">
    <source>
        <dbReference type="ARBA" id="ARBA00022741"/>
    </source>
</evidence>
<evidence type="ECO:0000313" key="18">
    <source>
        <dbReference type="Proteomes" id="UP000746535"/>
    </source>
</evidence>
<dbReference type="InterPro" id="IPR000014">
    <property type="entry name" value="PAS"/>
</dbReference>
<evidence type="ECO:0000256" key="5">
    <source>
        <dbReference type="ARBA" id="ARBA00022679"/>
    </source>
</evidence>
<evidence type="ECO:0000256" key="9">
    <source>
        <dbReference type="ARBA" id="ARBA00022840"/>
    </source>
</evidence>
<evidence type="ECO:0000256" key="12">
    <source>
        <dbReference type="ARBA" id="ARBA00023136"/>
    </source>
</evidence>
<dbReference type="PANTHER" id="PTHR43065">
    <property type="entry name" value="SENSOR HISTIDINE KINASE"/>
    <property type="match status" value="1"/>
</dbReference>
<dbReference type="Gene3D" id="3.40.50.2300">
    <property type="match status" value="1"/>
</dbReference>
<evidence type="ECO:0000256" key="11">
    <source>
        <dbReference type="ARBA" id="ARBA00023012"/>
    </source>
</evidence>
<dbReference type="Proteomes" id="UP000746535">
    <property type="component" value="Unassembled WGS sequence"/>
</dbReference>
<feature type="transmembrane region" description="Helical" evidence="14">
    <location>
        <begin position="96"/>
        <end position="117"/>
    </location>
</feature>
<evidence type="ECO:0000256" key="3">
    <source>
        <dbReference type="ARBA" id="ARBA00012438"/>
    </source>
</evidence>
<comment type="caution">
    <text evidence="17">The sequence shown here is derived from an EMBL/GenBank/DDBJ whole genome shotgun (WGS) entry which is preliminary data.</text>
</comment>
<evidence type="ECO:0000259" key="15">
    <source>
        <dbReference type="PROSITE" id="PS50109"/>
    </source>
</evidence>
<keyword evidence="5" id="KW-0808">Transferase</keyword>
<evidence type="ECO:0000256" key="2">
    <source>
        <dbReference type="ARBA" id="ARBA00004141"/>
    </source>
</evidence>
<evidence type="ECO:0000256" key="8">
    <source>
        <dbReference type="ARBA" id="ARBA00022777"/>
    </source>
</evidence>
<dbReference type="SMART" id="SM00387">
    <property type="entry name" value="HATPase_c"/>
    <property type="match status" value="1"/>
</dbReference>
<keyword evidence="11" id="KW-0902">Two-component regulatory system</keyword>
<dbReference type="InterPro" id="IPR004358">
    <property type="entry name" value="Sig_transdc_His_kin-like_C"/>
</dbReference>
<dbReference type="Gene3D" id="3.30.565.10">
    <property type="entry name" value="Histidine kinase-like ATPase, C-terminal domain"/>
    <property type="match status" value="1"/>
</dbReference>
<comment type="subcellular location">
    <subcellularLocation>
        <location evidence="2">Membrane</location>
        <topology evidence="2">Multi-pass membrane protein</topology>
    </subcellularLocation>
</comment>
<gene>
    <name evidence="17" type="ORF">HBH25_12355</name>
</gene>
<feature type="domain" description="Response regulatory" evidence="16">
    <location>
        <begin position="520"/>
        <end position="636"/>
    </location>
</feature>
<proteinExistence type="predicted"/>
<dbReference type="NCBIfam" id="TIGR00229">
    <property type="entry name" value="sensory_box"/>
    <property type="match status" value="1"/>
</dbReference>
<evidence type="ECO:0000256" key="14">
    <source>
        <dbReference type="SAM" id="Phobius"/>
    </source>
</evidence>
<reference evidence="17 18" key="1">
    <citation type="submission" date="2020-03" db="EMBL/GenBank/DDBJ databases">
        <authorList>
            <person name="Wang L."/>
            <person name="He N."/>
            <person name="Li Y."/>
            <person name="Fang Y."/>
            <person name="Zhang F."/>
        </authorList>
    </citation>
    <scope>NUCLEOTIDE SEQUENCE [LARGE SCALE GENOMIC DNA]</scope>
    <source>
        <strain evidence="18">hsmgli-8</strain>
    </source>
</reference>
<dbReference type="CDD" id="cd00130">
    <property type="entry name" value="PAS"/>
    <property type="match status" value="1"/>
</dbReference>
<evidence type="ECO:0000256" key="1">
    <source>
        <dbReference type="ARBA" id="ARBA00000085"/>
    </source>
</evidence>
<evidence type="ECO:0000256" key="10">
    <source>
        <dbReference type="ARBA" id="ARBA00022989"/>
    </source>
</evidence>
<dbReference type="SMART" id="SM00388">
    <property type="entry name" value="HisKA"/>
    <property type="match status" value="1"/>
</dbReference>
<dbReference type="SUPFAM" id="SSF55785">
    <property type="entry name" value="PYP-like sensor domain (PAS domain)"/>
    <property type="match status" value="1"/>
</dbReference>
<sequence>MHSLLPSLITAIQRTARNQWSAPVRYIGAIAVVSLCCAIRAQMPSTALPYLFFIPGLMFSGFWFGVGPSVVGSVLAVLAAQYFFIGPRGFEESLSAWTNSISFGVVTLGMAVVCALFRQNLNMMAGINQRLEEEVERRTQERDSIWNVSPDLICALSEEGQPLAMNPAWEHETGWTEPELKSGHFAAFIPPQQLNEALLELRQRPIAEQDTAGIRKNGSPIHLNWRIAHRHGKYFAVARDITLFKERQDALEQVRSQLQQSQKMEAVGQLTGGLAHDFNNLLTVIAGSLELLQSRIAQGQSHGLERYLTLAQTASGRAASLTHRLLAYARRQTLASKPVNPGLLVQDMKELISRTLTPRVDLRLVTPDPDVWCFCDAHQLENVVLNLCINARDAMPQGGRLQVEVLRTSLEAPTAGLTLPEGEYVAIRVSDTGTGMPQNVAERAFDPFFTTKPLGAGTGLGLSMVYGFARQSSGEAQIKSLVGAGTTVSVFLPLYKGPLPASPTSSSRSGTTAGSSINGEVLVVDDEAAIRDLVGEVLEDTGYDVSKAETAEQALALLPYLPDLKLLVTDIGLSGGMSGDELAEAALRVCPTLKVLFITGFSENAVPTAGFGSEQAHLLLKPFTMNDLKAGVSQLLQAN</sequence>
<feature type="transmembrane region" description="Helical" evidence="14">
    <location>
        <begin position="51"/>
        <end position="84"/>
    </location>
</feature>
<dbReference type="Gene3D" id="1.10.287.130">
    <property type="match status" value="1"/>
</dbReference>
<comment type="catalytic activity">
    <reaction evidence="1">
        <text>ATP + protein L-histidine = ADP + protein N-phospho-L-histidine.</text>
        <dbReference type="EC" id="2.7.13.3"/>
    </reaction>
</comment>
<dbReference type="Gene3D" id="3.30.450.20">
    <property type="entry name" value="PAS domain"/>
    <property type="match status" value="1"/>
</dbReference>
<accession>A0ABX0YFF7</accession>
<dbReference type="Pfam" id="PF00512">
    <property type="entry name" value="HisKA"/>
    <property type="match status" value="1"/>
</dbReference>
<keyword evidence="6 14" id="KW-0812">Transmembrane</keyword>
<feature type="domain" description="Histidine kinase" evidence="15">
    <location>
        <begin position="273"/>
        <end position="496"/>
    </location>
</feature>
<evidence type="ECO:0000313" key="17">
    <source>
        <dbReference type="EMBL" id="NJP01637.1"/>
    </source>
</evidence>
<dbReference type="EMBL" id="JAAVJI010000006">
    <property type="protein sequence ID" value="NJP01637.1"/>
    <property type="molecule type" value="Genomic_DNA"/>
</dbReference>
<dbReference type="InterPro" id="IPR038318">
    <property type="entry name" value="KdpD_sf"/>
</dbReference>
<dbReference type="InterPro" id="IPR003594">
    <property type="entry name" value="HATPase_dom"/>
</dbReference>
<dbReference type="InterPro" id="IPR003661">
    <property type="entry name" value="HisK_dim/P_dom"/>
</dbReference>
<dbReference type="PROSITE" id="PS50109">
    <property type="entry name" value="HIS_KIN"/>
    <property type="match status" value="1"/>
</dbReference>